<dbReference type="Gene3D" id="3.40.718.10">
    <property type="entry name" value="Isopropylmalate Dehydrogenase"/>
    <property type="match status" value="1"/>
</dbReference>
<evidence type="ECO:0000259" key="20">
    <source>
        <dbReference type="SMART" id="SM01329"/>
    </source>
</evidence>
<evidence type="ECO:0000256" key="16">
    <source>
        <dbReference type="PIRSR" id="PIRSR604439-3"/>
    </source>
</evidence>
<dbReference type="InterPro" id="IPR004439">
    <property type="entry name" value="Isocitrate_DH_NADP_dimer_prok"/>
</dbReference>
<feature type="binding site" evidence="15">
    <location>
        <begin position="373"/>
        <end position="379"/>
    </location>
    <ligand>
        <name>NADP(+)</name>
        <dbReference type="ChEBI" id="CHEBI:58349"/>
    </ligand>
</feature>
<dbReference type="GO" id="GO:0004450">
    <property type="term" value="F:isocitrate dehydrogenase (NADP+) activity"/>
    <property type="evidence" value="ECO:0007669"/>
    <property type="project" value="UniProtKB-UniRule"/>
</dbReference>
<organism evidence="21 22">
    <name type="scientific">Kouleothrix aurantiaca</name>
    <dbReference type="NCBI Taxonomy" id="186479"/>
    <lineage>
        <taxon>Bacteria</taxon>
        <taxon>Bacillati</taxon>
        <taxon>Chloroflexota</taxon>
        <taxon>Chloroflexia</taxon>
        <taxon>Chloroflexales</taxon>
        <taxon>Roseiflexineae</taxon>
        <taxon>Roseiflexaceae</taxon>
        <taxon>Kouleothrix</taxon>
    </lineage>
</organism>
<keyword evidence="8 19" id="KW-0479">Metal-binding</keyword>
<dbReference type="GO" id="GO:0006099">
    <property type="term" value="P:tricarboxylic acid cycle"/>
    <property type="evidence" value="ECO:0007669"/>
    <property type="project" value="UniProtKB-UniRule"/>
</dbReference>
<keyword evidence="7 19" id="KW-0816">Tricarboxylic acid cycle</keyword>
<sequence length="450" mass="48771">MTATSSQAPAGESITIQNGSLQVPDFPIIPFVEGDGTGPDIWRASVRVFDAAVEKAYGGKRKLMWHEVLAGEKAFKQTGNWLPDETVADFQKYLVGIKGPLTTPVGGGIRSLNVALRQLLDLYVCLRPVRYFTGVPSPVKRPELVDMVIFRENTEDIYAGVEYRAGTPEAQQVLDFLSATFPKDFAKVRFGDAAKSSDWRQLIGQEADSSVDVGIGIKPVSKLGAQRLIAAAIQYAITHQRRSVTFVHKGNIMKFTEGAFRDWGYDLAEGAFGDQCYTWSQWERTKAARGEAAANAEQKEALASGKLLVKDAIADITLQQVLTRPDDFDVIATLNLNGDYLSDALAAQVGGIGIAPGANINYVTGHAIFEATHGTAPKYANLDKVNPGSVILSGDMMLRYMGWSEAADLIIQGLERSIAAKTVTYDFARLMTGATEVSCSGFADAMISHM</sequence>
<feature type="binding site" evidence="15">
    <location>
        <position position="425"/>
    </location>
    <ligand>
        <name>NADP(+)</name>
        <dbReference type="ChEBI" id="CHEBI:58349"/>
    </ligand>
</feature>
<dbReference type="PANTHER" id="PTHR43504">
    <property type="entry name" value="ISOCITRATE DEHYDROGENASE [NADP]"/>
    <property type="match status" value="1"/>
</dbReference>
<evidence type="ECO:0000256" key="19">
    <source>
        <dbReference type="RuleBase" id="RU004446"/>
    </source>
</evidence>
<evidence type="ECO:0000256" key="14">
    <source>
        <dbReference type="PIRSR" id="PIRSR604439-1"/>
    </source>
</evidence>
<dbReference type="InterPro" id="IPR019818">
    <property type="entry name" value="IsoCit/isopropylmalate_DH_CS"/>
</dbReference>
<comment type="cofactor">
    <cofactor evidence="16">
        <name>Mg(2+)</name>
        <dbReference type="ChEBI" id="CHEBI:18420"/>
    </cofactor>
    <cofactor evidence="16">
        <name>Mn(2+)</name>
        <dbReference type="ChEBI" id="CHEBI:29035"/>
    </cofactor>
    <text evidence="16">Binds 1 Mg(2+) or Mn(2+) ion per subunit.</text>
</comment>
<dbReference type="SUPFAM" id="SSF53659">
    <property type="entry name" value="Isocitrate/Isopropylmalate dehydrogenase-like"/>
    <property type="match status" value="1"/>
</dbReference>
<evidence type="ECO:0000256" key="13">
    <source>
        <dbReference type="ARBA" id="ARBA00023554"/>
    </source>
</evidence>
<keyword evidence="12 16" id="KW-0464">Manganese</keyword>
<feature type="binding site" evidence="14">
    <location>
        <position position="151"/>
    </location>
    <ligand>
        <name>D-threo-isocitrate</name>
        <dbReference type="ChEBI" id="CHEBI:15562"/>
    </ligand>
</feature>
<evidence type="ECO:0000256" key="2">
    <source>
        <dbReference type="ARBA" id="ARBA00007769"/>
    </source>
</evidence>
<keyword evidence="6 19" id="KW-0329">Glyoxylate bypass</keyword>
<feature type="binding site" evidence="14">
    <location>
        <position position="111"/>
    </location>
    <ligand>
        <name>D-threo-isocitrate</name>
        <dbReference type="ChEBI" id="CHEBI:15562"/>
    </ligand>
</feature>
<evidence type="ECO:0000256" key="10">
    <source>
        <dbReference type="ARBA" id="ARBA00022857"/>
    </source>
</evidence>
<evidence type="ECO:0000313" key="22">
    <source>
        <dbReference type="Proteomes" id="UP000050509"/>
    </source>
</evidence>
<dbReference type="PROSITE" id="PS00470">
    <property type="entry name" value="IDH_IMDH"/>
    <property type="match status" value="1"/>
</dbReference>
<evidence type="ECO:0000256" key="12">
    <source>
        <dbReference type="ARBA" id="ARBA00023211"/>
    </source>
</evidence>
<keyword evidence="22" id="KW-1185">Reference proteome</keyword>
<evidence type="ECO:0000256" key="4">
    <source>
        <dbReference type="ARBA" id="ARBA00013013"/>
    </source>
</evidence>
<proteinExistence type="inferred from homology"/>
<dbReference type="PATRIC" id="fig|186479.3.peg.9758"/>
<accession>A0A0P9HC03</accession>
<evidence type="ECO:0000256" key="3">
    <source>
        <dbReference type="ARBA" id="ARBA00011738"/>
    </source>
</evidence>
<comment type="subunit">
    <text evidence="3">Homodimer.</text>
</comment>
<evidence type="ECO:0000256" key="6">
    <source>
        <dbReference type="ARBA" id="ARBA00022435"/>
    </source>
</evidence>
<name>A0A0P9HC03_9CHLR</name>
<feature type="modified residue" description="N6-succinyllysine" evidence="18">
    <location>
        <position position="98"/>
    </location>
</feature>
<feature type="binding site" evidence="15">
    <location>
        <position position="102"/>
    </location>
    <ligand>
        <name>NADP(+)</name>
        <dbReference type="ChEBI" id="CHEBI:58349"/>
    </ligand>
</feature>
<dbReference type="NCBIfam" id="TIGR00183">
    <property type="entry name" value="prok_nadp_idh"/>
    <property type="match status" value="1"/>
</dbReference>
<feature type="binding site" evidence="15">
    <location>
        <position position="386"/>
    </location>
    <ligand>
        <name>NADP(+)</name>
        <dbReference type="ChEBI" id="CHEBI:58349"/>
    </ligand>
</feature>
<evidence type="ECO:0000256" key="9">
    <source>
        <dbReference type="ARBA" id="ARBA00022842"/>
    </source>
</evidence>
<evidence type="ECO:0000256" key="11">
    <source>
        <dbReference type="ARBA" id="ARBA00023002"/>
    </source>
</evidence>
<feature type="modified residue" description="N6-acetyllysine" evidence="18">
    <location>
        <position position="140"/>
    </location>
</feature>
<dbReference type="GO" id="GO:0000287">
    <property type="term" value="F:magnesium ion binding"/>
    <property type="evidence" value="ECO:0007669"/>
    <property type="project" value="InterPro"/>
</dbReference>
<reference evidence="21 22" key="1">
    <citation type="submission" date="2015-09" db="EMBL/GenBank/DDBJ databases">
        <title>Draft genome sequence of Kouleothrix aurantiaca JCM 19913.</title>
        <authorList>
            <person name="Hemp J."/>
        </authorList>
    </citation>
    <scope>NUCLEOTIDE SEQUENCE [LARGE SCALE GENOMIC DNA]</scope>
    <source>
        <strain evidence="21 22">COM-B</strain>
    </source>
</reference>
<gene>
    <name evidence="21" type="ORF">SE17_18060</name>
</gene>
<feature type="site" description="Critical for catalysis" evidence="17">
    <location>
        <position position="249"/>
    </location>
</feature>
<feature type="binding site" evidence="14">
    <location>
        <position position="117"/>
    </location>
    <ligand>
        <name>D-threo-isocitrate</name>
        <dbReference type="ChEBI" id="CHEBI:15562"/>
    </ligand>
</feature>
<dbReference type="Proteomes" id="UP000050509">
    <property type="component" value="Unassembled WGS sequence"/>
</dbReference>
<evidence type="ECO:0000256" key="1">
    <source>
        <dbReference type="ARBA" id="ARBA00001936"/>
    </source>
</evidence>
<feature type="modified residue" description="Phosphoserine" evidence="18">
    <location>
        <position position="111"/>
    </location>
</feature>
<evidence type="ECO:0000256" key="8">
    <source>
        <dbReference type="ARBA" id="ARBA00022723"/>
    </source>
</evidence>
<evidence type="ECO:0000256" key="17">
    <source>
        <dbReference type="PIRSR" id="PIRSR604439-4"/>
    </source>
</evidence>
<comment type="cofactor">
    <cofactor evidence="1">
        <name>Mn(2+)</name>
        <dbReference type="ChEBI" id="CHEBI:29035"/>
    </cofactor>
</comment>
<dbReference type="NCBIfam" id="NF005425">
    <property type="entry name" value="PRK07006.1"/>
    <property type="match status" value="1"/>
</dbReference>
<dbReference type="Pfam" id="PF00180">
    <property type="entry name" value="Iso_dh"/>
    <property type="match status" value="1"/>
</dbReference>
<comment type="caution">
    <text evidence="21">The sequence shown here is derived from an EMBL/GenBank/DDBJ whole genome shotgun (WGS) entry which is preliminary data.</text>
</comment>
<dbReference type="AlphaFoldDB" id="A0A0P9HC03"/>
<feature type="binding site" evidence="14">
    <location>
        <position position="127"/>
    </location>
    <ligand>
        <name>D-threo-isocitrate</name>
        <dbReference type="ChEBI" id="CHEBI:15562"/>
    </ligand>
</feature>
<feature type="domain" description="Isopropylmalate dehydrogenase-like" evidence="20">
    <location>
        <begin position="28"/>
        <end position="446"/>
    </location>
</feature>
<evidence type="ECO:0000256" key="7">
    <source>
        <dbReference type="ARBA" id="ARBA00022532"/>
    </source>
</evidence>
<protein>
    <recommendedName>
        <fullName evidence="5 19">Isocitrate dehydrogenase [NADP]</fullName>
        <ecNumber evidence="4 19">1.1.1.42</ecNumber>
    </recommendedName>
</protein>
<evidence type="ECO:0000256" key="18">
    <source>
        <dbReference type="PIRSR" id="PIRSR604439-5"/>
    </source>
</evidence>
<dbReference type="EMBL" id="LJCR01000698">
    <property type="protein sequence ID" value="KPV51999.1"/>
    <property type="molecule type" value="Genomic_DNA"/>
</dbReference>
<keyword evidence="11 21" id="KW-0560">Oxidoreductase</keyword>
<keyword evidence="10 15" id="KW-0521">NADP</keyword>
<evidence type="ECO:0000256" key="5">
    <source>
        <dbReference type="ARBA" id="ARBA00019562"/>
    </source>
</evidence>
<feature type="site" description="Critical for catalysis" evidence="17">
    <location>
        <position position="158"/>
    </location>
</feature>
<feature type="binding site" evidence="16">
    <location>
        <position position="339"/>
    </location>
    <ligand>
        <name>Mg(2+)</name>
        <dbReference type="ChEBI" id="CHEBI:18420"/>
    </ligand>
</feature>
<dbReference type="GO" id="GO:0006097">
    <property type="term" value="P:glyoxylate cycle"/>
    <property type="evidence" value="ECO:0007669"/>
    <property type="project" value="UniProtKB-KW"/>
</dbReference>
<dbReference type="SMART" id="SM01329">
    <property type="entry name" value="Iso_dh"/>
    <property type="match status" value="1"/>
</dbReference>
<feature type="binding site" evidence="15">
    <location>
        <position position="429"/>
    </location>
    <ligand>
        <name>NADP(+)</name>
        <dbReference type="ChEBI" id="CHEBI:58349"/>
    </ligand>
</feature>
<dbReference type="InterPro" id="IPR024084">
    <property type="entry name" value="IsoPropMal-DH-like_dom"/>
</dbReference>
<feature type="binding site" evidence="14">
    <location>
        <position position="113"/>
    </location>
    <ligand>
        <name>D-threo-isocitrate</name>
        <dbReference type="ChEBI" id="CHEBI:15562"/>
    </ligand>
</feature>
<evidence type="ECO:0000313" key="21">
    <source>
        <dbReference type="EMBL" id="KPV51999.1"/>
    </source>
</evidence>
<dbReference type="EC" id="1.1.1.42" evidence="4 19"/>
<keyword evidence="9 16" id="KW-0460">Magnesium</keyword>
<comment type="similarity">
    <text evidence="2">Belongs to the isocitrate and isopropylmalate dehydrogenases family.</text>
</comment>
<evidence type="ECO:0000256" key="15">
    <source>
        <dbReference type="PIRSR" id="PIRSR604439-2"/>
    </source>
</evidence>
<dbReference type="PANTHER" id="PTHR43504:SF1">
    <property type="entry name" value="ISOCITRATE DEHYDROGENASE [NADP]"/>
    <property type="match status" value="1"/>
</dbReference>
<comment type="catalytic activity">
    <reaction evidence="13">
        <text>D-threo-isocitrate + NADP(+) = 2-oxoglutarate + CO2 + NADPH</text>
        <dbReference type="Rhea" id="RHEA:19629"/>
        <dbReference type="ChEBI" id="CHEBI:15562"/>
        <dbReference type="ChEBI" id="CHEBI:16526"/>
        <dbReference type="ChEBI" id="CHEBI:16810"/>
        <dbReference type="ChEBI" id="CHEBI:57783"/>
        <dbReference type="ChEBI" id="CHEBI:58349"/>
        <dbReference type="EC" id="1.1.1.42"/>
    </reaction>
</comment>
<dbReference type="GO" id="GO:0051287">
    <property type="term" value="F:NAD binding"/>
    <property type="evidence" value="ECO:0007669"/>
    <property type="project" value="InterPro"/>
</dbReference>